<evidence type="ECO:0000313" key="3">
    <source>
        <dbReference type="Proteomes" id="UP001066276"/>
    </source>
</evidence>
<evidence type="ECO:0000256" key="1">
    <source>
        <dbReference type="SAM" id="MobiDB-lite"/>
    </source>
</evidence>
<feature type="region of interest" description="Disordered" evidence="1">
    <location>
        <begin position="35"/>
        <end position="67"/>
    </location>
</feature>
<dbReference type="EMBL" id="JANPWB010000012">
    <property type="protein sequence ID" value="KAJ1119501.1"/>
    <property type="molecule type" value="Genomic_DNA"/>
</dbReference>
<gene>
    <name evidence="2" type="ORF">NDU88_007686</name>
</gene>
<protein>
    <submittedName>
        <fullName evidence="2">Uncharacterized protein</fullName>
    </submittedName>
</protein>
<proteinExistence type="predicted"/>
<dbReference type="AlphaFoldDB" id="A0AAV7NVN2"/>
<evidence type="ECO:0000313" key="2">
    <source>
        <dbReference type="EMBL" id="KAJ1119501.1"/>
    </source>
</evidence>
<dbReference type="Proteomes" id="UP001066276">
    <property type="component" value="Chromosome 8"/>
</dbReference>
<accession>A0AAV7NVN2</accession>
<keyword evidence="3" id="KW-1185">Reference proteome</keyword>
<sequence>MKGTPMVFPGATTDSILIEDAVDFRGRDLIECTSLEDDEEGASKQGERNVIVGNESEKGATKTPVRE</sequence>
<feature type="compositionally biased region" description="Basic and acidic residues" evidence="1">
    <location>
        <begin position="55"/>
        <end position="67"/>
    </location>
</feature>
<organism evidence="2 3">
    <name type="scientific">Pleurodeles waltl</name>
    <name type="common">Iberian ribbed newt</name>
    <dbReference type="NCBI Taxonomy" id="8319"/>
    <lineage>
        <taxon>Eukaryota</taxon>
        <taxon>Metazoa</taxon>
        <taxon>Chordata</taxon>
        <taxon>Craniata</taxon>
        <taxon>Vertebrata</taxon>
        <taxon>Euteleostomi</taxon>
        <taxon>Amphibia</taxon>
        <taxon>Batrachia</taxon>
        <taxon>Caudata</taxon>
        <taxon>Salamandroidea</taxon>
        <taxon>Salamandridae</taxon>
        <taxon>Pleurodelinae</taxon>
        <taxon>Pleurodeles</taxon>
    </lineage>
</organism>
<comment type="caution">
    <text evidence="2">The sequence shown here is derived from an EMBL/GenBank/DDBJ whole genome shotgun (WGS) entry which is preliminary data.</text>
</comment>
<reference evidence="2" key="1">
    <citation type="journal article" date="2022" name="bioRxiv">
        <title>Sequencing and chromosome-scale assembly of the giantPleurodeles waltlgenome.</title>
        <authorList>
            <person name="Brown T."/>
            <person name="Elewa A."/>
            <person name="Iarovenko S."/>
            <person name="Subramanian E."/>
            <person name="Araus A.J."/>
            <person name="Petzold A."/>
            <person name="Susuki M."/>
            <person name="Suzuki K.-i.T."/>
            <person name="Hayashi T."/>
            <person name="Toyoda A."/>
            <person name="Oliveira C."/>
            <person name="Osipova E."/>
            <person name="Leigh N.D."/>
            <person name="Simon A."/>
            <person name="Yun M.H."/>
        </authorList>
    </citation>
    <scope>NUCLEOTIDE SEQUENCE</scope>
    <source>
        <strain evidence="2">20211129_DDA</strain>
        <tissue evidence="2">Liver</tissue>
    </source>
</reference>
<name>A0AAV7NVN2_PLEWA</name>